<dbReference type="Proteomes" id="UP000286031">
    <property type="component" value="Unassembled WGS sequence"/>
</dbReference>
<evidence type="ECO:0000313" key="4">
    <source>
        <dbReference type="Proteomes" id="UP000286031"/>
    </source>
</evidence>
<keyword evidence="1" id="KW-0732">Signal</keyword>
<name>A0A413EJ33_BACOV</name>
<accession>A0A413EJ33</accession>
<gene>
    <name evidence="3" type="ORF">DWV35_20285</name>
</gene>
<dbReference type="InterPro" id="IPR025970">
    <property type="entry name" value="SusE"/>
</dbReference>
<sequence>MKIVKYISAICLSLLVFSACDSDLDKVYYNESEAIPAVLSGIADTYVLDANKAQTTAIEFKWTKPQAGYAAKIINSLQMDLKGKNFGSAITLYSSTEEGPYSITTKDLNSKIMKLLQSYEMEVTVAPYDFEFRIASSISDAADSFYSNVVSTQITPFVGDPEYPKVYLPGAYCSWGDPNDSFQQCQLLFSANDDGIYEGWVVFGNQTKDGWKISPEASWNTSWGYEGTNEMNPTSITLVAGAGNISCYDKFSYKFSFNKTTLELLVKASADAWGIAGTHNDWGKAAADTPMTLAFESDASGTRAYYLTATLDLKTDNAWKIRADNEWVNSFGTNDVEGEFEEAGSDNNFKVSEDGTYTIKLYFNRVKAKLIVTKK</sequence>
<evidence type="ECO:0000256" key="1">
    <source>
        <dbReference type="SAM" id="SignalP"/>
    </source>
</evidence>
<proteinExistence type="predicted"/>
<protein>
    <recommendedName>
        <fullName evidence="2">SusE outer membrane protein domain-containing protein</fullName>
    </recommendedName>
</protein>
<dbReference type="AlphaFoldDB" id="A0A413EJ33"/>
<evidence type="ECO:0000259" key="2">
    <source>
        <dbReference type="Pfam" id="PF14292"/>
    </source>
</evidence>
<evidence type="ECO:0000313" key="3">
    <source>
        <dbReference type="EMBL" id="RGX07033.1"/>
    </source>
</evidence>
<dbReference type="RefSeq" id="WP_117512632.1">
    <property type="nucleotide sequence ID" value="NZ_JAQCPI010000029.1"/>
</dbReference>
<dbReference type="Gene3D" id="2.60.40.3620">
    <property type="match status" value="2"/>
</dbReference>
<feature type="domain" description="SusE outer membrane protein" evidence="2">
    <location>
        <begin position="23"/>
        <end position="114"/>
    </location>
</feature>
<feature type="chain" id="PRO_5019005708" description="SusE outer membrane protein domain-containing protein" evidence="1">
    <location>
        <begin position="22"/>
        <end position="375"/>
    </location>
</feature>
<organism evidence="3 4">
    <name type="scientific">Bacteroides ovatus</name>
    <dbReference type="NCBI Taxonomy" id="28116"/>
    <lineage>
        <taxon>Bacteria</taxon>
        <taxon>Pseudomonadati</taxon>
        <taxon>Bacteroidota</taxon>
        <taxon>Bacteroidia</taxon>
        <taxon>Bacteroidales</taxon>
        <taxon>Bacteroidaceae</taxon>
        <taxon>Bacteroides</taxon>
    </lineage>
</organism>
<comment type="caution">
    <text evidence="3">The sequence shown here is derived from an EMBL/GenBank/DDBJ whole genome shotgun (WGS) entry which is preliminary data.</text>
</comment>
<feature type="signal peptide" evidence="1">
    <location>
        <begin position="1"/>
        <end position="21"/>
    </location>
</feature>
<dbReference type="PROSITE" id="PS51257">
    <property type="entry name" value="PROKAR_LIPOPROTEIN"/>
    <property type="match status" value="1"/>
</dbReference>
<dbReference type="EMBL" id="QSBI01000031">
    <property type="protein sequence ID" value="RGX07033.1"/>
    <property type="molecule type" value="Genomic_DNA"/>
</dbReference>
<dbReference type="Pfam" id="PF14292">
    <property type="entry name" value="SusE"/>
    <property type="match status" value="1"/>
</dbReference>
<reference evidence="3 4" key="1">
    <citation type="submission" date="2018-08" db="EMBL/GenBank/DDBJ databases">
        <title>A genome reference for cultivated species of the human gut microbiota.</title>
        <authorList>
            <person name="Zou Y."/>
            <person name="Xue W."/>
            <person name="Luo G."/>
        </authorList>
    </citation>
    <scope>NUCLEOTIDE SEQUENCE [LARGE SCALE GENOMIC DNA]</scope>
    <source>
        <strain evidence="3 4">AF04-46</strain>
    </source>
</reference>